<name>X0V6X6_9ZZZZ</name>
<feature type="transmembrane region" description="Helical" evidence="5">
    <location>
        <begin position="43"/>
        <end position="60"/>
    </location>
</feature>
<comment type="caution">
    <text evidence="7">The sequence shown here is derived from an EMBL/GenBank/DDBJ whole genome shotgun (WGS) entry which is preliminary data.</text>
</comment>
<feature type="non-terminal residue" evidence="7">
    <location>
        <position position="269"/>
    </location>
</feature>
<evidence type="ECO:0000256" key="4">
    <source>
        <dbReference type="ARBA" id="ARBA00023136"/>
    </source>
</evidence>
<evidence type="ECO:0000313" key="7">
    <source>
        <dbReference type="EMBL" id="GAG08248.1"/>
    </source>
</evidence>
<sequence>MGTTLIVTFTRGSYLGFAIALIFMVFLFLLSGGKGIIKKNKKIILLLLTAVIIATLLLIIPNPLNKPDTVFSKIKERIAISQFTQGQSIIRRFAIWKFTTSMIKDRPLLGSGLGTFKYNSLRYQAVFFEQGENRSLYPYGFASKAHNEYLQFWVEMGIIGLAIFIWLMIAYFNYGIRYLKRENNKQKKGVVIGLMGAIVAVLVDGMFGFPLHLPATITLFWLALALTVVMIKREADAGEINIAEKDTNKKIKREKENKISKFKPILYLM</sequence>
<reference evidence="7" key="1">
    <citation type="journal article" date="2014" name="Front. Microbiol.">
        <title>High frequency of phylogenetically diverse reductive dehalogenase-homologous genes in deep subseafloor sedimentary metagenomes.</title>
        <authorList>
            <person name="Kawai M."/>
            <person name="Futagami T."/>
            <person name="Toyoda A."/>
            <person name="Takaki Y."/>
            <person name="Nishi S."/>
            <person name="Hori S."/>
            <person name="Arai W."/>
            <person name="Tsubouchi T."/>
            <person name="Morono Y."/>
            <person name="Uchiyama I."/>
            <person name="Ito T."/>
            <person name="Fujiyama A."/>
            <person name="Inagaki F."/>
            <person name="Takami H."/>
        </authorList>
    </citation>
    <scope>NUCLEOTIDE SEQUENCE</scope>
    <source>
        <strain evidence="7">Expedition CK06-06</strain>
    </source>
</reference>
<feature type="transmembrane region" description="Helical" evidence="5">
    <location>
        <begin position="213"/>
        <end position="231"/>
    </location>
</feature>
<keyword evidence="2 5" id="KW-0812">Transmembrane</keyword>
<organism evidence="7">
    <name type="scientific">marine sediment metagenome</name>
    <dbReference type="NCBI Taxonomy" id="412755"/>
    <lineage>
        <taxon>unclassified sequences</taxon>
        <taxon>metagenomes</taxon>
        <taxon>ecological metagenomes</taxon>
    </lineage>
</organism>
<evidence type="ECO:0000259" key="6">
    <source>
        <dbReference type="Pfam" id="PF04932"/>
    </source>
</evidence>
<dbReference type="InterPro" id="IPR007016">
    <property type="entry name" value="O-antigen_ligase-rel_domated"/>
</dbReference>
<feature type="transmembrane region" description="Helical" evidence="5">
    <location>
        <begin position="188"/>
        <end position="207"/>
    </location>
</feature>
<feature type="transmembrane region" description="Helical" evidence="5">
    <location>
        <begin position="12"/>
        <end position="31"/>
    </location>
</feature>
<protein>
    <recommendedName>
        <fullName evidence="6">O-antigen ligase-related domain-containing protein</fullName>
    </recommendedName>
</protein>
<dbReference type="PANTHER" id="PTHR37422">
    <property type="entry name" value="TEICHURONIC ACID BIOSYNTHESIS PROTEIN TUAE"/>
    <property type="match status" value="1"/>
</dbReference>
<evidence type="ECO:0000256" key="1">
    <source>
        <dbReference type="ARBA" id="ARBA00004141"/>
    </source>
</evidence>
<dbReference type="EMBL" id="BARS01023155">
    <property type="protein sequence ID" value="GAG08248.1"/>
    <property type="molecule type" value="Genomic_DNA"/>
</dbReference>
<accession>X0V6X6</accession>
<dbReference type="GO" id="GO:0016020">
    <property type="term" value="C:membrane"/>
    <property type="evidence" value="ECO:0007669"/>
    <property type="project" value="UniProtKB-SubCell"/>
</dbReference>
<feature type="transmembrane region" description="Helical" evidence="5">
    <location>
        <begin position="152"/>
        <end position="176"/>
    </location>
</feature>
<comment type="subcellular location">
    <subcellularLocation>
        <location evidence="1">Membrane</location>
        <topology evidence="1">Multi-pass membrane protein</topology>
    </subcellularLocation>
</comment>
<gene>
    <name evidence="7" type="ORF">S01H1_36899</name>
</gene>
<proteinExistence type="predicted"/>
<dbReference type="AlphaFoldDB" id="X0V6X6"/>
<keyword evidence="4 5" id="KW-0472">Membrane</keyword>
<evidence type="ECO:0000256" key="2">
    <source>
        <dbReference type="ARBA" id="ARBA00022692"/>
    </source>
</evidence>
<evidence type="ECO:0000256" key="5">
    <source>
        <dbReference type="SAM" id="Phobius"/>
    </source>
</evidence>
<dbReference type="InterPro" id="IPR051533">
    <property type="entry name" value="WaaL-like"/>
</dbReference>
<evidence type="ECO:0000256" key="3">
    <source>
        <dbReference type="ARBA" id="ARBA00022989"/>
    </source>
</evidence>
<feature type="domain" description="O-antigen ligase-related" evidence="6">
    <location>
        <begin position="1"/>
        <end position="165"/>
    </location>
</feature>
<dbReference type="PANTHER" id="PTHR37422:SF23">
    <property type="entry name" value="TEICHURONIC ACID BIOSYNTHESIS PROTEIN TUAE"/>
    <property type="match status" value="1"/>
</dbReference>
<dbReference type="Pfam" id="PF04932">
    <property type="entry name" value="Wzy_C"/>
    <property type="match status" value="1"/>
</dbReference>
<keyword evidence="3 5" id="KW-1133">Transmembrane helix</keyword>